<dbReference type="InterPro" id="IPR018311">
    <property type="entry name" value="Autoind_synth_CS"/>
</dbReference>
<evidence type="ECO:0000256" key="6">
    <source>
        <dbReference type="ARBA" id="ARBA00048576"/>
    </source>
</evidence>
<gene>
    <name evidence="9" type="ORF">GGD57_005095</name>
</gene>
<evidence type="ECO:0000256" key="7">
    <source>
        <dbReference type="PROSITE-ProRule" id="PRU00533"/>
    </source>
</evidence>
<proteinExistence type="inferred from homology"/>
<protein>
    <recommendedName>
        <fullName evidence="1 8">Acyl-homoserine-lactone synthase</fullName>
        <ecNumber evidence="1 8">2.3.1.184</ecNumber>
    </recommendedName>
    <alternativeName>
        <fullName evidence="8">Autoinducer synthesis protein</fullName>
    </alternativeName>
</protein>
<evidence type="ECO:0000256" key="4">
    <source>
        <dbReference type="ARBA" id="ARBA00022691"/>
    </source>
</evidence>
<evidence type="ECO:0000313" key="9">
    <source>
        <dbReference type="EMBL" id="MBB4238483.1"/>
    </source>
</evidence>
<dbReference type="PROSITE" id="PS00949">
    <property type="entry name" value="AUTOINDUCER_SYNTH_1"/>
    <property type="match status" value="1"/>
</dbReference>
<dbReference type="SUPFAM" id="SSF55729">
    <property type="entry name" value="Acyl-CoA N-acyltransferases (Nat)"/>
    <property type="match status" value="1"/>
</dbReference>
<sequence length="217" mass="24401">MLRILTKDMFETDRRAFDEMFRARAAVFHDRLGWQVDVRDEWERDRYDETEDPVYLVTQWPSGALTGSLRLLPTTGATMLKSEFCQFFDEPIDIDSPTTWECTRFCVHPLAGQADYNSSRAVATELLSGLCELALDTGIESIVGVYDAAMTGVYRRIGWRPTPLARSRPEIGNLYVGLWDVTTDNCHTLRANLSRLTEQASCTPSGAAVDERHGGIG</sequence>
<dbReference type="InterPro" id="IPR001690">
    <property type="entry name" value="Autoind_synthase"/>
</dbReference>
<dbReference type="PROSITE" id="PS51187">
    <property type="entry name" value="AUTOINDUCER_SYNTH_2"/>
    <property type="match status" value="1"/>
</dbReference>
<keyword evidence="4 8" id="KW-0949">S-adenosyl-L-methionine</keyword>
<keyword evidence="2 7" id="KW-0673">Quorum sensing</keyword>
<evidence type="ECO:0000256" key="1">
    <source>
        <dbReference type="ARBA" id="ARBA00012340"/>
    </source>
</evidence>
<evidence type="ECO:0000256" key="2">
    <source>
        <dbReference type="ARBA" id="ARBA00022654"/>
    </source>
</evidence>
<dbReference type="AlphaFoldDB" id="A0A7W6W7A1"/>
<dbReference type="PANTHER" id="PTHR39322:SF1">
    <property type="entry name" value="ISOVALERYL-HOMOSERINE LACTONE SYNTHASE"/>
    <property type="match status" value="1"/>
</dbReference>
<dbReference type="PRINTS" id="PR01549">
    <property type="entry name" value="AUTOINDCRSYN"/>
</dbReference>
<dbReference type="InterPro" id="IPR016181">
    <property type="entry name" value="Acyl_CoA_acyltransferase"/>
</dbReference>
<accession>A0A7W6W7A1</accession>
<dbReference type="EC" id="2.3.1.184" evidence="1 8"/>
<comment type="caution">
    <text evidence="9">The sequence shown here is derived from an EMBL/GenBank/DDBJ whole genome shotgun (WGS) entry which is preliminary data.</text>
</comment>
<keyword evidence="5 7" id="KW-0071">Autoinducer synthesis</keyword>
<dbReference type="Proteomes" id="UP000540909">
    <property type="component" value="Unassembled WGS sequence"/>
</dbReference>
<dbReference type="GO" id="GO:0007165">
    <property type="term" value="P:signal transduction"/>
    <property type="evidence" value="ECO:0007669"/>
    <property type="project" value="TreeGrafter"/>
</dbReference>
<evidence type="ECO:0000313" key="10">
    <source>
        <dbReference type="Proteomes" id="UP000540909"/>
    </source>
</evidence>
<comment type="catalytic activity">
    <reaction evidence="6 8">
        <text>a fatty acyl-[ACP] + S-adenosyl-L-methionine = an N-acyl-L-homoserine lactone + S-methyl-5'-thioadenosine + holo-[ACP] + H(+)</text>
        <dbReference type="Rhea" id="RHEA:10096"/>
        <dbReference type="Rhea" id="RHEA-COMP:9685"/>
        <dbReference type="Rhea" id="RHEA-COMP:14125"/>
        <dbReference type="ChEBI" id="CHEBI:15378"/>
        <dbReference type="ChEBI" id="CHEBI:17509"/>
        <dbReference type="ChEBI" id="CHEBI:55474"/>
        <dbReference type="ChEBI" id="CHEBI:59789"/>
        <dbReference type="ChEBI" id="CHEBI:64479"/>
        <dbReference type="ChEBI" id="CHEBI:138651"/>
        <dbReference type="EC" id="2.3.1.184"/>
    </reaction>
</comment>
<dbReference type="PANTHER" id="PTHR39322">
    <property type="entry name" value="ACYL-HOMOSERINE-LACTONE SYNTHASE"/>
    <property type="match status" value="1"/>
</dbReference>
<comment type="similarity">
    <text evidence="7 8">Belongs to the autoinducer synthase family.</text>
</comment>
<dbReference type="GO" id="GO:0061579">
    <property type="term" value="F:N-acyl homoserine lactone synthase activity"/>
    <property type="evidence" value="ECO:0007669"/>
    <property type="project" value="UniProtKB-UniRule"/>
</dbReference>
<reference evidence="9 10" key="1">
    <citation type="submission" date="2020-08" db="EMBL/GenBank/DDBJ databases">
        <title>Genomic Encyclopedia of Type Strains, Phase IV (KMG-V): Genome sequencing to study the core and pangenomes of soil and plant-associated prokaryotes.</title>
        <authorList>
            <person name="Whitman W."/>
        </authorList>
    </citation>
    <scope>NUCLEOTIDE SEQUENCE [LARGE SCALE GENOMIC DNA]</scope>
    <source>
        <strain evidence="9 10">SEMIA 4089</strain>
    </source>
</reference>
<evidence type="ECO:0000256" key="3">
    <source>
        <dbReference type="ARBA" id="ARBA00022679"/>
    </source>
</evidence>
<keyword evidence="9" id="KW-0012">Acyltransferase</keyword>
<dbReference type="Pfam" id="PF00765">
    <property type="entry name" value="Autoind_synth"/>
    <property type="match status" value="1"/>
</dbReference>
<dbReference type="EMBL" id="JACIFY010000022">
    <property type="protein sequence ID" value="MBB4238483.1"/>
    <property type="molecule type" value="Genomic_DNA"/>
</dbReference>
<dbReference type="RefSeq" id="WP_184472894.1">
    <property type="nucleotide sequence ID" value="NZ_JACIFY010000022.1"/>
</dbReference>
<keyword evidence="3 8" id="KW-0808">Transferase</keyword>
<evidence type="ECO:0000256" key="8">
    <source>
        <dbReference type="RuleBase" id="RU361135"/>
    </source>
</evidence>
<organism evidence="9 10">
    <name type="scientific">Rhizobium esperanzae</name>
    <dbReference type="NCBI Taxonomy" id="1967781"/>
    <lineage>
        <taxon>Bacteria</taxon>
        <taxon>Pseudomonadati</taxon>
        <taxon>Pseudomonadota</taxon>
        <taxon>Alphaproteobacteria</taxon>
        <taxon>Hyphomicrobiales</taxon>
        <taxon>Rhizobiaceae</taxon>
        <taxon>Rhizobium/Agrobacterium group</taxon>
        <taxon>Rhizobium</taxon>
    </lineage>
</organism>
<dbReference type="Gene3D" id="3.40.630.30">
    <property type="match status" value="1"/>
</dbReference>
<dbReference type="GO" id="GO:0009372">
    <property type="term" value="P:quorum sensing"/>
    <property type="evidence" value="ECO:0007669"/>
    <property type="project" value="UniProtKB-UniRule"/>
</dbReference>
<evidence type="ECO:0000256" key="5">
    <source>
        <dbReference type="ARBA" id="ARBA00022929"/>
    </source>
</evidence>
<name>A0A7W6W7A1_9HYPH</name>